<dbReference type="AlphaFoldDB" id="A0A0F5JF01"/>
<sequence length="504" mass="58010">MIINPVTFIIMNLSMFINRYCYFCLLVWVCISCQSVSKDITEELSQKPQLFPDYTDIVIPYNIAPLNFKVTGRPERVEAVLRFSDESWVLTGEEKIIFPEKKWKQWLEKAKGGHISVTLKAEWDGKTYQYVPFDWEVSIAPIDPVLVYRKIEPGYTTTNTMSINQRNLTNFNDEVLIDNMKSETGCINCHSFCQNDPDQMLFHSRQKNPGTYFIRHGEIEKVNTQAGEMSQAAGYPFWHPSGNYIAFSVSQTRQIFYEGKTPIEVFDLGADVIVYDLKDKKSYTIPELFADSLHNNYPVFTPDGRTLIYCGGKAVQVPKYKSDLKLSLCAIRFDADKMEFGETVDTLVSASRINKSMLHPRVSPCGRFLLYTEVEYGSFSNYHKSSDLALYDLKNKTHRTLDEINSEDVDSFHSWSSVGGWVVFSSRRNDGYYTYPWFTQINDAGKASKPFLLPQENPDFYIYCLTSYNVPELVKGKVNINPYNLRKAVMEAPVIKSKYEIQND</sequence>
<evidence type="ECO:0000313" key="2">
    <source>
        <dbReference type="EMBL" id="KKB56090.1"/>
    </source>
</evidence>
<dbReference type="Gene3D" id="2.120.10.30">
    <property type="entry name" value="TolB, C-terminal domain"/>
    <property type="match status" value="2"/>
</dbReference>
<dbReference type="Proteomes" id="UP000033047">
    <property type="component" value="Unassembled WGS sequence"/>
</dbReference>
<accession>A0A0F5JF01</accession>
<dbReference type="PATRIC" id="fig|927665.4.peg.2115"/>
<dbReference type="SUPFAM" id="SSF82171">
    <property type="entry name" value="DPP6 N-terminal domain-like"/>
    <property type="match status" value="1"/>
</dbReference>
<proteinExistence type="inferred from homology"/>
<dbReference type="PANTHER" id="PTHR36842:SF1">
    <property type="entry name" value="PROTEIN TOLB"/>
    <property type="match status" value="1"/>
</dbReference>
<dbReference type="InterPro" id="IPR011042">
    <property type="entry name" value="6-blade_b-propeller_TolB-like"/>
</dbReference>
<organism evidence="2 3">
    <name type="scientific">Parabacteroides goldsteinii DSM 19448 = WAL 12034</name>
    <dbReference type="NCBI Taxonomy" id="927665"/>
    <lineage>
        <taxon>Bacteria</taxon>
        <taxon>Pseudomonadati</taxon>
        <taxon>Bacteroidota</taxon>
        <taxon>Bacteroidia</taxon>
        <taxon>Bacteroidales</taxon>
        <taxon>Tannerellaceae</taxon>
        <taxon>Parabacteroides</taxon>
    </lineage>
</organism>
<dbReference type="Pfam" id="PF07676">
    <property type="entry name" value="PD40"/>
    <property type="match status" value="2"/>
</dbReference>
<dbReference type="InterPro" id="IPR011659">
    <property type="entry name" value="WD40"/>
</dbReference>
<dbReference type="STRING" id="927665.HMPREF1535_02063"/>
<reference evidence="2 3" key="1">
    <citation type="submission" date="2013-04" db="EMBL/GenBank/DDBJ databases">
        <title>The Genome Sequence of Parabacteroides goldsteinii DSM 19448.</title>
        <authorList>
            <consortium name="The Broad Institute Genomics Platform"/>
            <person name="Earl A."/>
            <person name="Ward D."/>
            <person name="Feldgarden M."/>
            <person name="Gevers D."/>
            <person name="Martens E."/>
            <person name="Sakamoto M."/>
            <person name="Benno Y."/>
            <person name="Song Y."/>
            <person name="Liu C."/>
            <person name="Lee J."/>
            <person name="Bolanos M."/>
            <person name="Vaisanen M.L."/>
            <person name="Finegold S.M."/>
            <person name="Walker B."/>
            <person name="Young S."/>
            <person name="Zeng Q."/>
            <person name="Gargeya S."/>
            <person name="Fitzgerald M."/>
            <person name="Haas B."/>
            <person name="Abouelleil A."/>
            <person name="Allen A.W."/>
            <person name="Alvarado L."/>
            <person name="Arachchi H.M."/>
            <person name="Berlin A.M."/>
            <person name="Chapman S.B."/>
            <person name="Gainer-Dewar J."/>
            <person name="Goldberg J."/>
            <person name="Griggs A."/>
            <person name="Gujja S."/>
            <person name="Hansen M."/>
            <person name="Howarth C."/>
            <person name="Imamovic A."/>
            <person name="Ireland A."/>
            <person name="Larimer J."/>
            <person name="McCowan C."/>
            <person name="Murphy C."/>
            <person name="Pearson M."/>
            <person name="Poon T.W."/>
            <person name="Priest M."/>
            <person name="Roberts A."/>
            <person name="Saif S."/>
            <person name="Shea T."/>
            <person name="Sisk P."/>
            <person name="Sykes S."/>
            <person name="Wortman J."/>
            <person name="Nusbaum C."/>
            <person name="Birren B."/>
        </authorList>
    </citation>
    <scope>NUCLEOTIDE SEQUENCE [LARGE SCALE GENOMIC DNA]</scope>
    <source>
        <strain evidence="2 3">DSM 19448</strain>
    </source>
</reference>
<evidence type="ECO:0000313" key="3">
    <source>
        <dbReference type="Proteomes" id="UP000033047"/>
    </source>
</evidence>
<evidence type="ECO:0000256" key="1">
    <source>
        <dbReference type="ARBA" id="ARBA00009820"/>
    </source>
</evidence>
<dbReference type="HOGENOM" id="CLU_042630_0_0_10"/>
<comment type="caution">
    <text evidence="2">The sequence shown here is derived from an EMBL/GenBank/DDBJ whole genome shotgun (WGS) entry which is preliminary data.</text>
</comment>
<protein>
    <submittedName>
        <fullName evidence="2">Uncharacterized protein</fullName>
    </submittedName>
</protein>
<comment type="similarity">
    <text evidence="1">Belongs to the TolB family.</text>
</comment>
<dbReference type="EMBL" id="AQHV01000011">
    <property type="protein sequence ID" value="KKB56090.1"/>
    <property type="molecule type" value="Genomic_DNA"/>
</dbReference>
<dbReference type="PANTHER" id="PTHR36842">
    <property type="entry name" value="PROTEIN TOLB HOMOLOG"/>
    <property type="match status" value="1"/>
</dbReference>
<gene>
    <name evidence="2" type="ORF">HMPREF1535_02063</name>
</gene>
<name>A0A0F5JF01_9BACT</name>